<evidence type="ECO:0000313" key="14">
    <source>
        <dbReference type="EMBL" id="AUX29157.1"/>
    </source>
</evidence>
<evidence type="ECO:0000256" key="9">
    <source>
        <dbReference type="ARBA" id="ARBA00023237"/>
    </source>
</evidence>
<dbReference type="GO" id="GO:0015344">
    <property type="term" value="F:siderophore uptake transmembrane transporter activity"/>
    <property type="evidence" value="ECO:0007669"/>
    <property type="project" value="TreeGrafter"/>
</dbReference>
<evidence type="ECO:0008006" key="16">
    <source>
        <dbReference type="Google" id="ProtNLM"/>
    </source>
</evidence>
<accession>A0A4P2QGT1</accession>
<dbReference type="AlphaFoldDB" id="A0A4P2QGT1"/>
<keyword evidence="2" id="KW-0813">Transport</keyword>
<dbReference type="SUPFAM" id="SSF56935">
    <property type="entry name" value="Porins"/>
    <property type="match status" value="1"/>
</dbReference>
<protein>
    <recommendedName>
        <fullName evidence="16">TonB-dependent receptor</fullName>
    </recommendedName>
</protein>
<keyword evidence="5" id="KW-0732">Signal</keyword>
<dbReference type="Proteomes" id="UP000295497">
    <property type="component" value="Chromosome"/>
</dbReference>
<evidence type="ECO:0000259" key="13">
    <source>
        <dbReference type="Pfam" id="PF07715"/>
    </source>
</evidence>
<dbReference type="RefSeq" id="WP_237245080.1">
    <property type="nucleotide sequence ID" value="NZ_CP012672.1"/>
</dbReference>
<feature type="domain" description="TonB-dependent receptor plug" evidence="13">
    <location>
        <begin position="52"/>
        <end position="160"/>
    </location>
</feature>
<evidence type="ECO:0000256" key="3">
    <source>
        <dbReference type="ARBA" id="ARBA00022452"/>
    </source>
</evidence>
<dbReference type="InterPro" id="IPR039426">
    <property type="entry name" value="TonB-dep_rcpt-like"/>
</dbReference>
<feature type="region of interest" description="Disordered" evidence="11">
    <location>
        <begin position="784"/>
        <end position="809"/>
    </location>
</feature>
<dbReference type="GO" id="GO:0009279">
    <property type="term" value="C:cell outer membrane"/>
    <property type="evidence" value="ECO:0007669"/>
    <property type="project" value="UniProtKB-SubCell"/>
</dbReference>
<dbReference type="InterPro" id="IPR012910">
    <property type="entry name" value="Plug_dom"/>
</dbReference>
<comment type="subcellular location">
    <subcellularLocation>
        <location evidence="1">Cell outer membrane</location>
        <topology evidence="1">Multi-pass membrane protein</topology>
    </subcellularLocation>
</comment>
<evidence type="ECO:0000256" key="8">
    <source>
        <dbReference type="ARBA" id="ARBA00023170"/>
    </source>
</evidence>
<dbReference type="InterPro" id="IPR036942">
    <property type="entry name" value="Beta-barrel_TonB_sf"/>
</dbReference>
<dbReference type="InterPro" id="IPR037066">
    <property type="entry name" value="Plug_dom_sf"/>
</dbReference>
<dbReference type="Pfam" id="PF00593">
    <property type="entry name" value="TonB_dep_Rec_b-barrel"/>
    <property type="match status" value="1"/>
</dbReference>
<name>A0A4P2QGT1_SORCE</name>
<proteinExistence type="inferred from homology"/>
<dbReference type="EMBL" id="CP012672">
    <property type="protein sequence ID" value="AUX29157.1"/>
    <property type="molecule type" value="Genomic_DNA"/>
</dbReference>
<dbReference type="GO" id="GO:0044718">
    <property type="term" value="P:siderophore transmembrane transport"/>
    <property type="evidence" value="ECO:0007669"/>
    <property type="project" value="TreeGrafter"/>
</dbReference>
<keyword evidence="7 10" id="KW-0472">Membrane</keyword>
<dbReference type="Gene3D" id="2.40.170.20">
    <property type="entry name" value="TonB-dependent receptor, beta-barrel domain"/>
    <property type="match status" value="1"/>
</dbReference>
<evidence type="ECO:0000256" key="11">
    <source>
        <dbReference type="SAM" id="MobiDB-lite"/>
    </source>
</evidence>
<keyword evidence="8" id="KW-0675">Receptor</keyword>
<evidence type="ECO:0000256" key="7">
    <source>
        <dbReference type="ARBA" id="ARBA00023136"/>
    </source>
</evidence>
<feature type="domain" description="TonB-dependent receptor-like beta-barrel" evidence="12">
    <location>
        <begin position="308"/>
        <end position="691"/>
    </location>
</feature>
<feature type="compositionally biased region" description="Low complexity" evidence="11">
    <location>
        <begin position="785"/>
        <end position="809"/>
    </location>
</feature>
<gene>
    <name evidence="14" type="ORF">SOCE836_012450</name>
</gene>
<reference evidence="14 15" key="1">
    <citation type="submission" date="2015-09" db="EMBL/GenBank/DDBJ databases">
        <title>Sorangium comparison.</title>
        <authorList>
            <person name="Zaburannyi N."/>
            <person name="Bunk B."/>
            <person name="Overmann J."/>
            <person name="Mueller R."/>
        </authorList>
    </citation>
    <scope>NUCLEOTIDE SEQUENCE [LARGE SCALE GENOMIC DNA]</scope>
    <source>
        <strain evidence="14 15">So ce836</strain>
    </source>
</reference>
<dbReference type="Pfam" id="PF07715">
    <property type="entry name" value="Plug"/>
    <property type="match status" value="1"/>
</dbReference>
<keyword evidence="9" id="KW-0998">Cell outer membrane</keyword>
<dbReference type="PANTHER" id="PTHR30069">
    <property type="entry name" value="TONB-DEPENDENT OUTER MEMBRANE RECEPTOR"/>
    <property type="match status" value="1"/>
</dbReference>
<keyword evidence="6 10" id="KW-0798">TonB box</keyword>
<evidence type="ECO:0000256" key="1">
    <source>
        <dbReference type="ARBA" id="ARBA00004571"/>
    </source>
</evidence>
<dbReference type="Gene3D" id="2.170.130.10">
    <property type="entry name" value="TonB-dependent receptor, plug domain"/>
    <property type="match status" value="1"/>
</dbReference>
<dbReference type="InterPro" id="IPR000531">
    <property type="entry name" value="Beta-barrel_TonB"/>
</dbReference>
<sequence>MRSPRLALLCTASIAWSTAAPREARAEDVSSLLEILEENVVSGASRAAERASDAPAMSSVITGKQLKLFGIQRLADALNFLASGVFAHYRMSAPEVGARGVALARDANSHVLLVLDGMVVNEQGGGAVFLHDIPVDVIDHIEVVLGPGSVLYGAQAMLGVINVVTKKAADHHGLHASLTLGVSPPLDESGSIRAPTVDSPGGENTVALSLGRSFTLLGQPAGVVAAADMHTFKGPHFAFPKQPIPVGPDGAPSLDLGSHAEPGTWGGPVEEQWFRRKAGAYLRVDVGDLSAAAQMTRSVWAAPQMDLYENRVGAYDDAHNDNAQSLALASVRYRARLSERLEGVARAYFGYSRLLRSRYVIGHDALVPHVPLGVIDPEQCPRGPSGPCRKESLFLSRWVGLELQAVVDWAGDGAFSTMAGVDGRLRTSAYEIVAFDELSGKSYGSDPALTRWHGGGHRLEDEAALGAYVQQTLRPFRPIALNAGIRVDLDSRIPLEYLPAAISPRAALIAEPDDRISLKLIYSSAFRAPSFVELYMVSGRLLPNPDGLKPERVSSVEAVSSFRTGAYSITAGGFASTWRDVIELQIVKAQAPSVSSFKNVPGIRNYGANLGFEASFLDRRLRVGANSTFAVTRRRLSAQQIEDNAPFGVGDEVPLAVAPSVYGNAHVSYEIGAGAVSLAAAYMGRRIADQAYVGGHPSNIAPRPEVSPQLELRAALTGALPGVKGAGYTLGGQYAFSAYEPYVVGPNQGLPRYLVERGPTADYALTNRLTIFAGIELHLGGEDAAGGPPAAAGPSSRATASRAPQGALP</sequence>
<evidence type="ECO:0000256" key="6">
    <source>
        <dbReference type="ARBA" id="ARBA00023077"/>
    </source>
</evidence>
<keyword evidence="3" id="KW-1134">Transmembrane beta strand</keyword>
<evidence type="ECO:0000256" key="2">
    <source>
        <dbReference type="ARBA" id="ARBA00022448"/>
    </source>
</evidence>
<organism evidence="14 15">
    <name type="scientific">Sorangium cellulosum</name>
    <name type="common">Polyangium cellulosum</name>
    <dbReference type="NCBI Taxonomy" id="56"/>
    <lineage>
        <taxon>Bacteria</taxon>
        <taxon>Pseudomonadati</taxon>
        <taxon>Myxococcota</taxon>
        <taxon>Polyangia</taxon>
        <taxon>Polyangiales</taxon>
        <taxon>Polyangiaceae</taxon>
        <taxon>Sorangium</taxon>
    </lineage>
</organism>
<evidence type="ECO:0000313" key="15">
    <source>
        <dbReference type="Proteomes" id="UP000295497"/>
    </source>
</evidence>
<evidence type="ECO:0000256" key="4">
    <source>
        <dbReference type="ARBA" id="ARBA00022692"/>
    </source>
</evidence>
<keyword evidence="4" id="KW-0812">Transmembrane</keyword>
<evidence type="ECO:0000256" key="5">
    <source>
        <dbReference type="ARBA" id="ARBA00022729"/>
    </source>
</evidence>
<evidence type="ECO:0000259" key="12">
    <source>
        <dbReference type="Pfam" id="PF00593"/>
    </source>
</evidence>
<evidence type="ECO:0000256" key="10">
    <source>
        <dbReference type="RuleBase" id="RU003357"/>
    </source>
</evidence>
<comment type="similarity">
    <text evidence="10">Belongs to the TonB-dependent receptor family.</text>
</comment>
<dbReference type="PANTHER" id="PTHR30069:SF29">
    <property type="entry name" value="HEMOGLOBIN AND HEMOGLOBIN-HAPTOGLOBIN-BINDING PROTEIN 1-RELATED"/>
    <property type="match status" value="1"/>
</dbReference>